<organism evidence="14 15">
    <name type="scientific">Myripristis murdjan</name>
    <name type="common">pinecone soldierfish</name>
    <dbReference type="NCBI Taxonomy" id="586833"/>
    <lineage>
        <taxon>Eukaryota</taxon>
        <taxon>Metazoa</taxon>
        <taxon>Chordata</taxon>
        <taxon>Craniata</taxon>
        <taxon>Vertebrata</taxon>
        <taxon>Euteleostomi</taxon>
        <taxon>Actinopterygii</taxon>
        <taxon>Neopterygii</taxon>
        <taxon>Teleostei</taxon>
        <taxon>Neoteleostei</taxon>
        <taxon>Acanthomorphata</taxon>
        <taxon>Holocentriformes</taxon>
        <taxon>Holocentridae</taxon>
        <taxon>Myripristis</taxon>
    </lineage>
</organism>
<evidence type="ECO:0000256" key="6">
    <source>
        <dbReference type="ARBA" id="ARBA00022777"/>
    </source>
</evidence>
<dbReference type="GO" id="GO:0005829">
    <property type="term" value="C:cytosol"/>
    <property type="evidence" value="ECO:0007669"/>
    <property type="project" value="TreeGrafter"/>
</dbReference>
<dbReference type="OrthoDB" id="10264182at2759"/>
<proteinExistence type="inferred from homology"/>
<dbReference type="GeneTree" id="ENSGT01000000214434"/>
<dbReference type="InterPro" id="IPR018484">
    <property type="entry name" value="FGGY_N"/>
</dbReference>
<dbReference type="GeneID" id="115371134"/>
<dbReference type="Gene3D" id="3.30.420.40">
    <property type="match status" value="2"/>
</dbReference>
<comment type="subcellular location">
    <subcellularLocation>
        <location evidence="1">Cytoplasm</location>
    </subcellularLocation>
</comment>
<keyword evidence="6" id="KW-0418">Kinase</keyword>
<gene>
    <name evidence="14" type="primary">SHPK</name>
    <name evidence="14" type="synonym">shpk</name>
</gene>
<dbReference type="InParanoid" id="A0A667ZZF7"/>
<dbReference type="FunFam" id="3.30.420.40:FF:000132">
    <property type="entry name" value="Sedoheptulokinase"/>
    <property type="match status" value="1"/>
</dbReference>
<comment type="function">
    <text evidence="9">Acts as a modulator of macrophage activation through control of glucose metabolism.</text>
</comment>
<dbReference type="FunFam" id="3.30.420.40:FF:000111">
    <property type="entry name" value="Sedoheptulokinase"/>
    <property type="match status" value="1"/>
</dbReference>
<dbReference type="AlphaFoldDB" id="A0A667ZZF7"/>
<evidence type="ECO:0000256" key="4">
    <source>
        <dbReference type="ARBA" id="ARBA00022679"/>
    </source>
</evidence>
<feature type="domain" description="Carbohydrate kinase FGGY N-terminal" evidence="13">
    <location>
        <begin position="5"/>
        <end position="250"/>
    </location>
</feature>
<keyword evidence="3" id="KW-0963">Cytoplasm</keyword>
<evidence type="ECO:0000256" key="7">
    <source>
        <dbReference type="ARBA" id="ARBA00022840"/>
    </source>
</evidence>
<reference evidence="14" key="2">
    <citation type="submission" date="2025-08" db="UniProtKB">
        <authorList>
            <consortium name="Ensembl"/>
        </authorList>
    </citation>
    <scope>IDENTIFICATION</scope>
</reference>
<evidence type="ECO:0000256" key="10">
    <source>
        <dbReference type="ARBA" id="ARBA00066341"/>
    </source>
</evidence>
<name>A0A667ZZF7_9TELE</name>
<evidence type="ECO:0000313" key="14">
    <source>
        <dbReference type="Ensembl" id="ENSMMDP00005044328.1"/>
    </source>
</evidence>
<dbReference type="Pfam" id="PF00370">
    <property type="entry name" value="FGGY_N"/>
    <property type="match status" value="1"/>
</dbReference>
<keyword evidence="5" id="KW-0547">Nucleotide-binding</keyword>
<evidence type="ECO:0000256" key="2">
    <source>
        <dbReference type="ARBA" id="ARBA00009156"/>
    </source>
</evidence>
<dbReference type="EC" id="2.7.1.14" evidence="10"/>
<evidence type="ECO:0000256" key="1">
    <source>
        <dbReference type="ARBA" id="ARBA00004496"/>
    </source>
</evidence>
<evidence type="ECO:0000256" key="8">
    <source>
        <dbReference type="ARBA" id="ARBA00052736"/>
    </source>
</evidence>
<dbReference type="CDD" id="cd07777">
    <property type="entry name" value="ASKHA_NBD_FGGY_SHK"/>
    <property type="match status" value="1"/>
</dbReference>
<evidence type="ECO:0000259" key="13">
    <source>
        <dbReference type="Pfam" id="PF00370"/>
    </source>
</evidence>
<evidence type="ECO:0000256" key="12">
    <source>
        <dbReference type="ARBA" id="ARBA00076706"/>
    </source>
</evidence>
<dbReference type="GO" id="GO:0005524">
    <property type="term" value="F:ATP binding"/>
    <property type="evidence" value="ECO:0007669"/>
    <property type="project" value="UniProtKB-KW"/>
</dbReference>
<evidence type="ECO:0000256" key="5">
    <source>
        <dbReference type="ARBA" id="ARBA00022741"/>
    </source>
</evidence>
<protein>
    <recommendedName>
        <fullName evidence="11">Sedoheptulokinase</fullName>
        <ecNumber evidence="10">2.7.1.14</ecNumber>
    </recommendedName>
    <alternativeName>
        <fullName evidence="12">Carbohydrate kinase-like protein</fullName>
    </alternativeName>
</protein>
<comment type="catalytic activity">
    <reaction evidence="8">
        <text>sedoheptulose + ATP = D-sedoheptulose 7-phosphate + ADP + H(+)</text>
        <dbReference type="Rhea" id="RHEA:23844"/>
        <dbReference type="ChEBI" id="CHEBI:15378"/>
        <dbReference type="ChEBI" id="CHEBI:16802"/>
        <dbReference type="ChEBI" id="CHEBI:30616"/>
        <dbReference type="ChEBI" id="CHEBI:57483"/>
        <dbReference type="ChEBI" id="CHEBI:456216"/>
        <dbReference type="EC" id="2.7.1.14"/>
    </reaction>
</comment>
<keyword evidence="4" id="KW-0808">Transferase</keyword>
<dbReference type="GO" id="GO:0050277">
    <property type="term" value="F:sedoheptulokinase activity"/>
    <property type="evidence" value="ECO:0007669"/>
    <property type="project" value="UniProtKB-EC"/>
</dbReference>
<dbReference type="InterPro" id="IPR000577">
    <property type="entry name" value="Carb_kinase_FGGY"/>
</dbReference>
<comment type="similarity">
    <text evidence="2">Belongs to the FGGY kinase family.</text>
</comment>
<reference evidence="14" key="3">
    <citation type="submission" date="2025-09" db="UniProtKB">
        <authorList>
            <consortium name="Ensembl"/>
        </authorList>
    </citation>
    <scope>IDENTIFICATION</scope>
</reference>
<keyword evidence="15" id="KW-1185">Reference proteome</keyword>
<dbReference type="InterPro" id="IPR043129">
    <property type="entry name" value="ATPase_NBD"/>
</dbReference>
<dbReference type="RefSeq" id="XP_029924161.1">
    <property type="nucleotide sequence ID" value="XM_030068301.1"/>
</dbReference>
<dbReference type="PIRSF" id="PIRSF000538">
    <property type="entry name" value="GlpK"/>
    <property type="match status" value="1"/>
</dbReference>
<dbReference type="SUPFAM" id="SSF53067">
    <property type="entry name" value="Actin-like ATPase domain"/>
    <property type="match status" value="1"/>
</dbReference>
<evidence type="ECO:0000256" key="9">
    <source>
        <dbReference type="ARBA" id="ARBA00057196"/>
    </source>
</evidence>
<dbReference type="Ensembl" id="ENSMMDT00005045211.1">
    <property type="protein sequence ID" value="ENSMMDP00005044328.1"/>
    <property type="gene ID" value="ENSMMDG00005020343.1"/>
</dbReference>
<dbReference type="GO" id="GO:0071222">
    <property type="term" value="P:cellular response to lipopolysaccharide"/>
    <property type="evidence" value="ECO:0007669"/>
    <property type="project" value="TreeGrafter"/>
</dbReference>
<dbReference type="CTD" id="23729"/>
<evidence type="ECO:0000313" key="15">
    <source>
        <dbReference type="Proteomes" id="UP000472263"/>
    </source>
</evidence>
<accession>A0A667ZZF7</accession>
<dbReference type="GO" id="GO:0006071">
    <property type="term" value="P:glycerol metabolic process"/>
    <property type="evidence" value="ECO:0007669"/>
    <property type="project" value="TreeGrafter"/>
</dbReference>
<keyword evidence="7" id="KW-0067">ATP-binding</keyword>
<dbReference type="Proteomes" id="UP000472263">
    <property type="component" value="Chromosome 14"/>
</dbReference>
<evidence type="ECO:0000256" key="11">
    <source>
        <dbReference type="ARBA" id="ARBA00069425"/>
    </source>
</evidence>
<dbReference type="PANTHER" id="PTHR10196">
    <property type="entry name" value="SUGAR KINASE"/>
    <property type="match status" value="1"/>
</dbReference>
<sequence>MSPFILGIDLGTTSVKVVLLEASSKTVVTSCSLPTESDRSDSSGVKAKEQDPGRIITTLNRCVASLPRDQLQHVRGIGLSGQMHGVLFWKHKSGCDWKGDSFRAKDTSQLITWQDGRCSSSFLSSLPKPDSHLSLATGFGCTTIFWYMKHRQEFLEDFTAAGTIQDYVVSMLCGLDGCVMTPQNAASWGYFNSTTNQWNHDILKDAGFPLRLLPQCVASGSLAGQTCSAWHGIPAHTPVGAALGDFQCAVYSCMIGRTDAVLNISTSAQLTYAMPAHFKPPDAPQPASPVSYFPYFDGSYLAVAASLNGGNVLATFVGILSDWMKELGVELSESSLFEKLIDCGLSQESTDLRVSPTILGERHNPLCLGQVTNISTSNLSLGHVTRALCRGLVDNITSMMPVECLQEAGVSRIVGSGSALSRNLVLRQEVERAFPLPVEYGQNVDSAVGVAMVFCDRL</sequence>
<dbReference type="PANTHER" id="PTHR10196:SF67">
    <property type="entry name" value="SEDOHEPTULOKINASE"/>
    <property type="match status" value="1"/>
</dbReference>
<dbReference type="FunCoup" id="A0A667ZZF7">
    <property type="interactions" value="269"/>
</dbReference>
<reference evidence="14" key="1">
    <citation type="submission" date="2019-06" db="EMBL/GenBank/DDBJ databases">
        <authorList>
            <consortium name="Wellcome Sanger Institute Data Sharing"/>
        </authorList>
    </citation>
    <scope>NUCLEOTIDE SEQUENCE [LARGE SCALE GENOMIC DNA]</scope>
</reference>
<evidence type="ECO:0000256" key="3">
    <source>
        <dbReference type="ARBA" id="ARBA00022490"/>
    </source>
</evidence>
<dbReference type="GO" id="GO:0006098">
    <property type="term" value="P:pentose-phosphate shunt"/>
    <property type="evidence" value="ECO:0007669"/>
    <property type="project" value="UniProtKB-ARBA"/>
</dbReference>